<evidence type="ECO:0000256" key="2">
    <source>
        <dbReference type="ARBA" id="ARBA00022552"/>
    </source>
</evidence>
<dbReference type="Proteomes" id="UP000008192">
    <property type="component" value="Chromosome"/>
</dbReference>
<dbReference type="InterPro" id="IPR002903">
    <property type="entry name" value="RsmH"/>
</dbReference>
<feature type="binding site" evidence="6">
    <location>
        <position position="164"/>
    </location>
    <ligand>
        <name>S-adenosyl-L-methionine</name>
        <dbReference type="ChEBI" id="CHEBI:59789"/>
    </ligand>
</feature>
<evidence type="ECO:0000313" key="8">
    <source>
        <dbReference type="Proteomes" id="UP000008192"/>
    </source>
</evidence>
<dbReference type="GO" id="GO:0071424">
    <property type="term" value="F:rRNA (cytosine-N4-)-methyltransferase activity"/>
    <property type="evidence" value="ECO:0007669"/>
    <property type="project" value="UniProtKB-UniRule"/>
</dbReference>
<keyword evidence="3 6" id="KW-0489">Methyltransferase</keyword>
<name>A0AAU8PGP5_TREPG</name>
<dbReference type="HAMAP" id="MF_01007">
    <property type="entry name" value="16SrRNA_methyltr_H"/>
    <property type="match status" value="1"/>
</dbReference>
<dbReference type="Gene3D" id="3.40.50.150">
    <property type="entry name" value="Vaccinia Virus protein VP39"/>
    <property type="match status" value="1"/>
</dbReference>
<evidence type="ECO:0000313" key="7">
    <source>
        <dbReference type="EMBL" id="AEZ59643.1"/>
    </source>
</evidence>
<comment type="function">
    <text evidence="6">Specifically methylates the N4 position of cytidine in position 1402 (C1402) of 16S rRNA.</text>
</comment>
<dbReference type="InterPro" id="IPR029063">
    <property type="entry name" value="SAM-dependent_MTases_sf"/>
</dbReference>
<keyword evidence="4 6" id="KW-0808">Transferase</keyword>
<protein>
    <recommendedName>
        <fullName evidence="6">Ribosomal RNA small subunit methyltransferase H</fullName>
        <ecNumber evidence="6">2.1.1.199</ecNumber>
    </recommendedName>
    <alternativeName>
        <fullName evidence="6">16S rRNA m(4)C1402 methyltransferase</fullName>
    </alternativeName>
    <alternativeName>
        <fullName evidence="6">rRNA (cytosine-N(4)-)-methyltransferase RsmH</fullName>
    </alternativeName>
</protein>
<dbReference type="GO" id="GO:0005737">
    <property type="term" value="C:cytoplasm"/>
    <property type="evidence" value="ECO:0007669"/>
    <property type="project" value="UniProtKB-SubCell"/>
</dbReference>
<dbReference type="Gene3D" id="1.10.150.170">
    <property type="entry name" value="Putative methyltransferase TM0872, insert domain"/>
    <property type="match status" value="1"/>
</dbReference>
<dbReference type="AlphaFoldDB" id="A0AAU8PGP5"/>
<evidence type="ECO:0000256" key="3">
    <source>
        <dbReference type="ARBA" id="ARBA00022603"/>
    </source>
</evidence>
<reference evidence="8" key="1">
    <citation type="journal article" date="2012" name="PLoS Negl. Trop. Dis.">
        <title>Whole genome sequences of three Treponema pallidum ssp. pertenue strains: yaws and syphilis treponemes differ in less than 0.2% of the genome sequence.</title>
        <authorList>
            <person name="Cejkova D."/>
            <person name="Zobanikova M."/>
            <person name="Chen L."/>
            <person name="Pospisilova P."/>
            <person name="Strouhal M."/>
            <person name="Qin X."/>
            <person name="Mikalova L."/>
            <person name="Norris S.J."/>
            <person name="Muzny D.M."/>
            <person name="Gibbs R.A."/>
            <person name="Fulton L.L."/>
            <person name="Sodergren E."/>
            <person name="Weinstock G.M."/>
            <person name="Smajs D."/>
        </authorList>
    </citation>
    <scope>NUCLEOTIDE SEQUENCE [LARGE SCALE GENOMIC DNA]</scope>
    <source>
        <strain evidence="8">Gauthier</strain>
    </source>
</reference>
<keyword evidence="2 6" id="KW-0698">rRNA processing</keyword>
<comment type="subcellular location">
    <subcellularLocation>
        <location evidence="6">Cytoplasm</location>
    </subcellularLocation>
</comment>
<feature type="binding site" evidence="6">
    <location>
        <position position="125"/>
    </location>
    <ligand>
        <name>S-adenosyl-L-methionine</name>
        <dbReference type="ChEBI" id="CHEBI:59789"/>
    </ligand>
</feature>
<dbReference type="Pfam" id="PF01795">
    <property type="entry name" value="Methyltransf_5"/>
    <property type="match status" value="1"/>
</dbReference>
<dbReference type="SUPFAM" id="SSF53335">
    <property type="entry name" value="S-adenosyl-L-methionine-dependent methyltransferases"/>
    <property type="match status" value="1"/>
</dbReference>
<keyword evidence="6" id="KW-0963">Cytoplasm</keyword>
<proteinExistence type="inferred from homology"/>
<comment type="similarity">
    <text evidence="1 6">Belongs to the methyltransferase superfamily. RsmH family.</text>
</comment>
<evidence type="ECO:0000256" key="4">
    <source>
        <dbReference type="ARBA" id="ARBA00022679"/>
    </source>
</evidence>
<accession>A0AAU8PGP5</accession>
<feature type="binding site" evidence="6">
    <location>
        <position position="157"/>
    </location>
    <ligand>
        <name>S-adenosyl-L-methionine</name>
        <dbReference type="ChEBI" id="CHEBI:59789"/>
    </ligand>
</feature>
<dbReference type="EMBL" id="CP002376">
    <property type="protein sequence ID" value="AEZ59643.1"/>
    <property type="molecule type" value="Genomic_DNA"/>
</dbReference>
<feature type="binding site" evidence="6">
    <location>
        <position position="90"/>
    </location>
    <ligand>
        <name>S-adenosyl-L-methionine</name>
        <dbReference type="ChEBI" id="CHEBI:59789"/>
    </ligand>
</feature>
<dbReference type="PANTHER" id="PTHR11265:SF0">
    <property type="entry name" value="12S RRNA N4-METHYLCYTIDINE METHYLTRANSFERASE"/>
    <property type="match status" value="1"/>
</dbReference>
<dbReference type="PANTHER" id="PTHR11265">
    <property type="entry name" value="S-ADENOSYL-METHYLTRANSFERASE MRAW"/>
    <property type="match status" value="1"/>
</dbReference>
<feature type="binding site" evidence="6">
    <location>
        <begin position="71"/>
        <end position="73"/>
    </location>
    <ligand>
        <name>S-adenosyl-L-methionine</name>
        <dbReference type="ChEBI" id="CHEBI:59789"/>
    </ligand>
</feature>
<evidence type="ECO:0000256" key="6">
    <source>
        <dbReference type="HAMAP-Rule" id="MF_01007"/>
    </source>
</evidence>
<dbReference type="RefSeq" id="WP_014342407.1">
    <property type="nucleotide sequence ID" value="NC_016843.1"/>
</dbReference>
<evidence type="ECO:0000256" key="5">
    <source>
        <dbReference type="ARBA" id="ARBA00022691"/>
    </source>
</evidence>
<dbReference type="InterPro" id="IPR023397">
    <property type="entry name" value="SAM-dep_MeTrfase_MraW_recog"/>
</dbReference>
<sequence length="379" mass="40909">MSLSGHTHTKEEVQAEVEAGEVQCPALCHQPVLVQECLTLLEPAIVGISQGADSTRDGAGAFFIDGTLGDGGHTQAFLHAYPALRALGVEIDPSMLARARARLTPFGKRLRYVLGWSDVFFASAYASAPASPATGRTAAGAAGVPGAYPAPQAVLLDLGISFFHYRGAMRGFSFAEEHMLDMRLDPQASQTAADLLNRLPQARLAQLFFEGGEERYARRIAQAVCAQRRQAPFCSARAFAEVVARVVPPMRTARFGKRRGVLGVLPKLHPATKAFQALRIAVNRELERLPRLLTAAFTALAPGGRLAVISFHSREDRIVKVHFRHWAKRCSCPARVPICSCGGVARASLITKKPLVPSCVERAANAASRSATLRVIEKR</sequence>
<comment type="catalytic activity">
    <reaction evidence="6">
        <text>cytidine(1402) in 16S rRNA + S-adenosyl-L-methionine = N(4)-methylcytidine(1402) in 16S rRNA + S-adenosyl-L-homocysteine + H(+)</text>
        <dbReference type="Rhea" id="RHEA:42928"/>
        <dbReference type="Rhea" id="RHEA-COMP:10286"/>
        <dbReference type="Rhea" id="RHEA-COMP:10287"/>
        <dbReference type="ChEBI" id="CHEBI:15378"/>
        <dbReference type="ChEBI" id="CHEBI:57856"/>
        <dbReference type="ChEBI" id="CHEBI:59789"/>
        <dbReference type="ChEBI" id="CHEBI:74506"/>
        <dbReference type="ChEBI" id="CHEBI:82748"/>
        <dbReference type="EC" id="2.1.1.199"/>
    </reaction>
</comment>
<dbReference type="KEGG" id="tpg:TPEGAU_0384"/>
<gene>
    <name evidence="7" type="primary">mraW</name>
    <name evidence="6" type="synonym">rsmH</name>
    <name evidence="7" type="ordered locus">TPEGAU_0384</name>
</gene>
<dbReference type="SUPFAM" id="SSF81799">
    <property type="entry name" value="Putative methyltransferase TM0872, insert domain"/>
    <property type="match status" value="1"/>
</dbReference>
<dbReference type="GO" id="GO:0070475">
    <property type="term" value="P:rRNA base methylation"/>
    <property type="evidence" value="ECO:0007669"/>
    <property type="project" value="UniProtKB-UniRule"/>
</dbReference>
<evidence type="ECO:0000256" key="1">
    <source>
        <dbReference type="ARBA" id="ARBA00010396"/>
    </source>
</evidence>
<organism evidence="7 8">
    <name type="scientific">Treponema pallidum subsp. pertenue (strain Gauthier)</name>
    <dbReference type="NCBI Taxonomy" id="491080"/>
    <lineage>
        <taxon>Bacteria</taxon>
        <taxon>Pseudomonadati</taxon>
        <taxon>Spirochaetota</taxon>
        <taxon>Spirochaetia</taxon>
        <taxon>Spirochaetales</taxon>
        <taxon>Treponemataceae</taxon>
        <taxon>Treponema</taxon>
    </lineage>
</organism>
<dbReference type="EC" id="2.1.1.199" evidence="6"/>
<keyword evidence="5 6" id="KW-0949">S-adenosyl-L-methionine</keyword>
<dbReference type="NCBIfam" id="TIGR00006">
    <property type="entry name" value="16S rRNA (cytosine(1402)-N(4))-methyltransferase RsmH"/>
    <property type="match status" value="1"/>
</dbReference>